<dbReference type="Proteomes" id="UP000597762">
    <property type="component" value="Unassembled WGS sequence"/>
</dbReference>
<evidence type="ECO:0000313" key="15">
    <source>
        <dbReference type="Proteomes" id="UP000597762"/>
    </source>
</evidence>
<dbReference type="InterPro" id="IPR038765">
    <property type="entry name" value="Papain-like_cys_pep_sf"/>
</dbReference>
<evidence type="ECO:0000256" key="10">
    <source>
        <dbReference type="ARBA" id="ARBA00029362"/>
    </source>
</evidence>
<dbReference type="GO" id="GO:0019786">
    <property type="term" value="F:protein-phosphatidylethanolamide deconjugating activity"/>
    <property type="evidence" value="ECO:0007669"/>
    <property type="project" value="InterPro"/>
</dbReference>
<dbReference type="OrthoDB" id="2960936at2759"/>
<evidence type="ECO:0000256" key="3">
    <source>
        <dbReference type="ARBA" id="ARBA00022448"/>
    </source>
</evidence>
<dbReference type="GO" id="GO:0004197">
    <property type="term" value="F:cysteine-type endopeptidase activity"/>
    <property type="evidence" value="ECO:0007669"/>
    <property type="project" value="TreeGrafter"/>
</dbReference>
<comment type="catalytic activity">
    <reaction evidence="10">
        <text>[protein]-C-terminal L-amino acid-glycyl-phosphatidylethanolamide + H2O = [protein]-C-terminal L-amino acid-glycine + a 1,2-diacyl-sn-glycero-3-phosphoethanolamine</text>
        <dbReference type="Rhea" id="RHEA:67548"/>
        <dbReference type="Rhea" id="RHEA-COMP:17323"/>
        <dbReference type="Rhea" id="RHEA-COMP:17324"/>
        <dbReference type="ChEBI" id="CHEBI:15377"/>
        <dbReference type="ChEBI" id="CHEBI:64612"/>
        <dbReference type="ChEBI" id="CHEBI:172940"/>
        <dbReference type="ChEBI" id="CHEBI:172941"/>
    </reaction>
    <physiologicalReaction direction="left-to-right" evidence="10">
        <dbReference type="Rhea" id="RHEA:67549"/>
    </physiologicalReaction>
</comment>
<gene>
    <name evidence="14" type="ORF">SPHA_31429</name>
</gene>
<keyword evidence="15" id="KW-1185">Reference proteome</keyword>
<sequence>MDLADASICMTYESGPTEFDDFPQTDEPVHILGHAYSTLYDLEELKHDILSRIWITYRKNFSPIGGTGPTADTGWGCMLRCGQMMMAQCLIVRHLGRGWRWRKSSYENDKTYMKILRLFQDKRTSYYSIHQIASMGVSEGKTVGSWFGPNTIAQVLKKISVYDEWSSIVTHVAMDNTVIEDDIRTLCKSHANKENTQQGSNPVPAGTASAACPSSGDTVKEGASSWSPLLLIIPLRLGLTDINSLYFNSLKLCLSLKQSVGIIGGKPNHAHWFIGTVGDELVYLDPHTTQPVVDLDEVGSRDDSYHCPHSSRMKVQQLDPSVALGFFCLNEQEFDDLCNAFRSKMVSKTPMFELHRKRPKHWPADSYVAAAAAAATGATKTVYANADFCDTEEEFELLG</sequence>
<feature type="region of interest" description="Disordered" evidence="12">
    <location>
        <begin position="193"/>
        <end position="216"/>
    </location>
</feature>
<dbReference type="InterPro" id="IPR046792">
    <property type="entry name" value="Peptidase_C54_cat"/>
</dbReference>
<dbReference type="GO" id="GO:0016485">
    <property type="term" value="P:protein processing"/>
    <property type="evidence" value="ECO:0007669"/>
    <property type="project" value="TreeGrafter"/>
</dbReference>
<protein>
    <recommendedName>
        <fullName evidence="11">Cysteine protease</fullName>
        <ecNumber evidence="11">3.4.22.-</ecNumber>
    </recommendedName>
</protein>
<reference evidence="14" key="1">
    <citation type="submission" date="2021-01" db="EMBL/GenBank/DDBJ databases">
        <authorList>
            <person name="Li R."/>
            <person name="Bekaert M."/>
        </authorList>
    </citation>
    <scope>NUCLEOTIDE SEQUENCE</scope>
    <source>
        <strain evidence="14">Farmed</strain>
    </source>
</reference>
<evidence type="ECO:0000256" key="9">
    <source>
        <dbReference type="ARBA" id="ARBA00023006"/>
    </source>
</evidence>
<evidence type="ECO:0000256" key="6">
    <source>
        <dbReference type="ARBA" id="ARBA00022801"/>
    </source>
</evidence>
<dbReference type="GO" id="GO:0000423">
    <property type="term" value="P:mitophagy"/>
    <property type="evidence" value="ECO:0007669"/>
    <property type="project" value="TreeGrafter"/>
</dbReference>
<dbReference type="PANTHER" id="PTHR22624">
    <property type="entry name" value="CYSTEINE PROTEASE ATG4"/>
    <property type="match status" value="1"/>
</dbReference>
<dbReference type="GO" id="GO:0005737">
    <property type="term" value="C:cytoplasm"/>
    <property type="evidence" value="ECO:0007669"/>
    <property type="project" value="UniProtKB-SubCell"/>
</dbReference>
<evidence type="ECO:0000256" key="7">
    <source>
        <dbReference type="ARBA" id="ARBA00022807"/>
    </source>
</evidence>
<dbReference type="EMBL" id="CAHIKZ030001291">
    <property type="protein sequence ID" value="CAE1258868.1"/>
    <property type="molecule type" value="Genomic_DNA"/>
</dbReference>
<evidence type="ECO:0000256" key="5">
    <source>
        <dbReference type="ARBA" id="ARBA00022670"/>
    </source>
</evidence>
<comment type="subcellular location">
    <subcellularLocation>
        <location evidence="1 11">Cytoplasm</location>
    </subcellularLocation>
</comment>
<evidence type="ECO:0000256" key="12">
    <source>
        <dbReference type="SAM" id="MobiDB-lite"/>
    </source>
</evidence>
<organism evidence="14 15">
    <name type="scientific">Acanthosepion pharaonis</name>
    <name type="common">Pharaoh cuttlefish</name>
    <name type="synonym">Sepia pharaonis</name>
    <dbReference type="NCBI Taxonomy" id="158019"/>
    <lineage>
        <taxon>Eukaryota</taxon>
        <taxon>Metazoa</taxon>
        <taxon>Spiralia</taxon>
        <taxon>Lophotrochozoa</taxon>
        <taxon>Mollusca</taxon>
        <taxon>Cephalopoda</taxon>
        <taxon>Coleoidea</taxon>
        <taxon>Decapodiformes</taxon>
        <taxon>Sepiida</taxon>
        <taxon>Sepiina</taxon>
        <taxon>Sepiidae</taxon>
        <taxon>Acanthosepion</taxon>
    </lineage>
</organism>
<dbReference type="GO" id="GO:0000045">
    <property type="term" value="P:autophagosome assembly"/>
    <property type="evidence" value="ECO:0007669"/>
    <property type="project" value="TreeGrafter"/>
</dbReference>
<keyword evidence="6 11" id="KW-0378">Hydrolase</keyword>
<feature type="domain" description="Peptidase C54 catalytic" evidence="13">
    <location>
        <begin position="43"/>
        <end position="339"/>
    </location>
</feature>
<dbReference type="GO" id="GO:0015031">
    <property type="term" value="P:protein transport"/>
    <property type="evidence" value="ECO:0007669"/>
    <property type="project" value="UniProtKB-KW"/>
</dbReference>
<proteinExistence type="inferred from homology"/>
<comment type="function">
    <text evidence="11">Cysteine protease that plays a key role in autophagy by mediating both proteolytic activation and delipidation of ATG8 family proteins.</text>
</comment>
<evidence type="ECO:0000313" key="14">
    <source>
        <dbReference type="EMBL" id="CAE1258868.1"/>
    </source>
</evidence>
<dbReference type="PANTHER" id="PTHR22624:SF49">
    <property type="entry name" value="CYSTEINE PROTEASE"/>
    <property type="match status" value="1"/>
</dbReference>
<evidence type="ECO:0000256" key="2">
    <source>
        <dbReference type="ARBA" id="ARBA00010958"/>
    </source>
</evidence>
<comment type="similarity">
    <text evidence="2 11">Belongs to the peptidase C54 family.</text>
</comment>
<dbReference type="SUPFAM" id="SSF54001">
    <property type="entry name" value="Cysteine proteinases"/>
    <property type="match status" value="1"/>
</dbReference>
<keyword evidence="7" id="KW-0788">Thiol protease</keyword>
<evidence type="ECO:0000256" key="11">
    <source>
        <dbReference type="RuleBase" id="RU363115"/>
    </source>
</evidence>
<accession>A0A812C8H9</accession>
<dbReference type="GO" id="GO:0035973">
    <property type="term" value="P:aggrephagy"/>
    <property type="evidence" value="ECO:0007669"/>
    <property type="project" value="TreeGrafter"/>
</dbReference>
<dbReference type="GO" id="GO:0034727">
    <property type="term" value="P:piecemeal microautophagy of the nucleus"/>
    <property type="evidence" value="ECO:0007669"/>
    <property type="project" value="TreeGrafter"/>
</dbReference>
<evidence type="ECO:0000256" key="8">
    <source>
        <dbReference type="ARBA" id="ARBA00022927"/>
    </source>
</evidence>
<evidence type="ECO:0000256" key="1">
    <source>
        <dbReference type="ARBA" id="ARBA00004496"/>
    </source>
</evidence>
<dbReference type="InterPro" id="IPR005078">
    <property type="entry name" value="Peptidase_C54"/>
</dbReference>
<dbReference type="EC" id="3.4.22.-" evidence="11"/>
<evidence type="ECO:0000259" key="13">
    <source>
        <dbReference type="Pfam" id="PF03416"/>
    </source>
</evidence>
<comment type="caution">
    <text evidence="14">The sequence shown here is derived from an EMBL/GenBank/DDBJ whole genome shotgun (WGS) entry which is preliminary data.</text>
</comment>
<keyword evidence="4 11" id="KW-0963">Cytoplasm</keyword>
<name>A0A812C8H9_ACAPH</name>
<dbReference type="AlphaFoldDB" id="A0A812C8H9"/>
<keyword evidence="9 11" id="KW-0072">Autophagy</keyword>
<keyword evidence="8 11" id="KW-0653">Protein transport</keyword>
<evidence type="ECO:0000256" key="4">
    <source>
        <dbReference type="ARBA" id="ARBA00022490"/>
    </source>
</evidence>
<dbReference type="Pfam" id="PF03416">
    <property type="entry name" value="Peptidase_C54"/>
    <property type="match status" value="1"/>
</dbReference>
<keyword evidence="3" id="KW-0813">Transport</keyword>
<keyword evidence="5 11" id="KW-0645">Protease</keyword>